<organism evidence="13 14">
    <name type="scientific">Anopheles farauti</name>
    <dbReference type="NCBI Taxonomy" id="69004"/>
    <lineage>
        <taxon>Eukaryota</taxon>
        <taxon>Metazoa</taxon>
        <taxon>Ecdysozoa</taxon>
        <taxon>Arthropoda</taxon>
        <taxon>Hexapoda</taxon>
        <taxon>Insecta</taxon>
        <taxon>Pterygota</taxon>
        <taxon>Neoptera</taxon>
        <taxon>Endopterygota</taxon>
        <taxon>Diptera</taxon>
        <taxon>Nematocera</taxon>
        <taxon>Culicoidea</taxon>
        <taxon>Culicidae</taxon>
        <taxon>Anophelinae</taxon>
        <taxon>Anopheles</taxon>
    </lineage>
</organism>
<evidence type="ECO:0000256" key="9">
    <source>
        <dbReference type="ARBA" id="ARBA00022842"/>
    </source>
</evidence>
<dbReference type="VEuPathDB" id="VectorBase:AFAF002938"/>
<evidence type="ECO:0000256" key="5">
    <source>
        <dbReference type="ARBA" id="ARBA00015196"/>
    </source>
</evidence>
<comment type="pathway">
    <text evidence="2">Amino-acid biosynthesis; L-serine biosynthesis; L-serine from 3-phospho-D-glycerate: step 3/3.</text>
</comment>
<evidence type="ECO:0000313" key="13">
    <source>
        <dbReference type="EnsemblMetazoa" id="AFAF002938-PA"/>
    </source>
</evidence>
<comment type="cofactor">
    <cofactor evidence="1">
        <name>Mg(2+)</name>
        <dbReference type="ChEBI" id="CHEBI:18420"/>
    </cofactor>
</comment>
<accession>A0A182Q4J5</accession>
<evidence type="ECO:0000256" key="8">
    <source>
        <dbReference type="ARBA" id="ARBA00022801"/>
    </source>
</evidence>
<dbReference type="Proteomes" id="UP000075886">
    <property type="component" value="Unassembled WGS sequence"/>
</dbReference>
<dbReference type="InterPro" id="IPR004469">
    <property type="entry name" value="PSP"/>
</dbReference>
<keyword evidence="8" id="KW-0378">Hydrolase</keyword>
<dbReference type="EC" id="3.1.3.3" evidence="4"/>
<proteinExistence type="inferred from homology"/>
<dbReference type="PANTHER" id="PTHR43344:SF2">
    <property type="entry name" value="PHOSPHOSERINE PHOSPHATASE"/>
    <property type="match status" value="1"/>
</dbReference>
<dbReference type="AlphaFoldDB" id="A0A182Q4J5"/>
<dbReference type="SUPFAM" id="SSF56784">
    <property type="entry name" value="HAD-like"/>
    <property type="match status" value="1"/>
</dbReference>
<dbReference type="EMBL" id="AXCN02001828">
    <property type="status" value="NOT_ANNOTATED_CDS"/>
    <property type="molecule type" value="Genomic_DNA"/>
</dbReference>
<evidence type="ECO:0000313" key="14">
    <source>
        <dbReference type="Proteomes" id="UP000075886"/>
    </source>
</evidence>
<evidence type="ECO:0000256" key="1">
    <source>
        <dbReference type="ARBA" id="ARBA00001946"/>
    </source>
</evidence>
<feature type="active site" description="Nucleophile" evidence="12">
    <location>
        <position position="141"/>
    </location>
</feature>
<evidence type="ECO:0000256" key="7">
    <source>
        <dbReference type="ARBA" id="ARBA00022723"/>
    </source>
</evidence>
<dbReference type="STRING" id="69004.A0A182Q4J5"/>
<keyword evidence="10" id="KW-0718">Serine biosynthesis</keyword>
<evidence type="ECO:0000256" key="2">
    <source>
        <dbReference type="ARBA" id="ARBA00005135"/>
    </source>
</evidence>
<dbReference type="NCBIfam" id="TIGR01488">
    <property type="entry name" value="HAD-SF-IB"/>
    <property type="match status" value="1"/>
</dbReference>
<dbReference type="PANTHER" id="PTHR43344">
    <property type="entry name" value="PHOSPHOSERINE PHOSPHATASE"/>
    <property type="match status" value="1"/>
</dbReference>
<protein>
    <recommendedName>
        <fullName evidence="5">Phosphoserine phosphatase</fullName>
        <ecNumber evidence="4">3.1.3.3</ecNumber>
    </recommendedName>
    <alternativeName>
        <fullName evidence="11">O-phosphoserine phosphohydrolase</fullName>
    </alternativeName>
</protein>
<evidence type="ECO:0000256" key="11">
    <source>
        <dbReference type="ARBA" id="ARBA00031693"/>
    </source>
</evidence>
<dbReference type="GO" id="GO:0006564">
    <property type="term" value="P:L-serine biosynthetic process"/>
    <property type="evidence" value="ECO:0007669"/>
    <property type="project" value="UniProtKB-KW"/>
</dbReference>
<dbReference type="UniPathway" id="UPA00135">
    <property type="reaction ID" value="UER00198"/>
</dbReference>
<dbReference type="Gene3D" id="3.40.50.1000">
    <property type="entry name" value="HAD superfamily/HAD-like"/>
    <property type="match status" value="1"/>
</dbReference>
<dbReference type="Pfam" id="PF00702">
    <property type="entry name" value="Hydrolase"/>
    <property type="match status" value="1"/>
</dbReference>
<evidence type="ECO:0000256" key="10">
    <source>
        <dbReference type="ARBA" id="ARBA00023299"/>
    </source>
</evidence>
<evidence type="ECO:0000256" key="3">
    <source>
        <dbReference type="ARBA" id="ARBA00009184"/>
    </source>
</evidence>
<dbReference type="GO" id="GO:0005737">
    <property type="term" value="C:cytoplasm"/>
    <property type="evidence" value="ECO:0007669"/>
    <property type="project" value="TreeGrafter"/>
</dbReference>
<dbReference type="Gene3D" id="1.10.150.210">
    <property type="entry name" value="Phosphoserine phosphatase, domain 2"/>
    <property type="match status" value="1"/>
</dbReference>
<dbReference type="NCBIfam" id="TIGR00338">
    <property type="entry name" value="serB"/>
    <property type="match status" value="1"/>
</dbReference>
<name>A0A182Q4J5_9DIPT</name>
<dbReference type="InterPro" id="IPR050582">
    <property type="entry name" value="HAD-like_SerB"/>
</dbReference>
<evidence type="ECO:0000256" key="12">
    <source>
        <dbReference type="PIRSR" id="PIRSR604469-1"/>
    </source>
</evidence>
<evidence type="ECO:0000256" key="4">
    <source>
        <dbReference type="ARBA" id="ARBA00012640"/>
    </source>
</evidence>
<dbReference type="GO" id="GO:0000287">
    <property type="term" value="F:magnesium ion binding"/>
    <property type="evidence" value="ECO:0007669"/>
    <property type="project" value="TreeGrafter"/>
</dbReference>
<keyword evidence="7" id="KW-0479">Metal-binding</keyword>
<evidence type="ECO:0000256" key="6">
    <source>
        <dbReference type="ARBA" id="ARBA00022605"/>
    </source>
</evidence>
<dbReference type="InterPro" id="IPR036412">
    <property type="entry name" value="HAD-like_sf"/>
</dbReference>
<sequence>MREIAAVVECPGSAQMLRGFREVSYHRRSLNSVSALLGSLVAISATDSSRGVSSRTAAGEPLEPVVVVSRRNSLPPAPPIFKPIVPSKLQGLATRNGAQQLFHHTQTNGNGVMTNDRPIELSKRTTEAREALKKAQIVCFDVDSTIITEEGIDELAQFCGKGSEVAVLTKDAMGGSMTFQEALKRRLDIIKPSQRQIREFLKTHPSTISAGVKELIEQLRKNDAEVFLVSGGFDCLIEPVADALEIPLCNMYANRLFFHYNGSYAGFDTTQPTSRSGGKAEAIKMIRSLVEGGTGTGADKVVAMIGDGMTDLEACPPANMFIGYGGNAVRDEVQKRATYYVTNFADLLCPQLRSQRKMKKR</sequence>
<keyword evidence="6" id="KW-0028">Amino-acid biosynthesis</keyword>
<reference evidence="14" key="1">
    <citation type="submission" date="2014-01" db="EMBL/GenBank/DDBJ databases">
        <title>The Genome Sequence of Anopheles farauti FAR1 (V2).</title>
        <authorList>
            <consortium name="The Broad Institute Genomics Platform"/>
            <person name="Neafsey D.E."/>
            <person name="Besansky N."/>
            <person name="Howell P."/>
            <person name="Walton C."/>
            <person name="Young S.K."/>
            <person name="Zeng Q."/>
            <person name="Gargeya S."/>
            <person name="Fitzgerald M."/>
            <person name="Haas B."/>
            <person name="Abouelleil A."/>
            <person name="Allen A.W."/>
            <person name="Alvarado L."/>
            <person name="Arachchi H.M."/>
            <person name="Berlin A.M."/>
            <person name="Chapman S.B."/>
            <person name="Gainer-Dewar J."/>
            <person name="Goldberg J."/>
            <person name="Griggs A."/>
            <person name="Gujja S."/>
            <person name="Hansen M."/>
            <person name="Howarth C."/>
            <person name="Imamovic A."/>
            <person name="Ireland A."/>
            <person name="Larimer J."/>
            <person name="McCowan C."/>
            <person name="Murphy C."/>
            <person name="Pearson M."/>
            <person name="Poon T.W."/>
            <person name="Priest M."/>
            <person name="Roberts A."/>
            <person name="Saif S."/>
            <person name="Shea T."/>
            <person name="Sisk P."/>
            <person name="Sykes S."/>
            <person name="Wortman J."/>
            <person name="Nusbaum C."/>
            <person name="Birren B."/>
        </authorList>
    </citation>
    <scope>NUCLEOTIDE SEQUENCE [LARGE SCALE GENOMIC DNA]</scope>
    <source>
        <strain evidence="14">FAR1</strain>
    </source>
</reference>
<dbReference type="GO" id="GO:0036424">
    <property type="term" value="F:L-phosphoserine phosphatase activity"/>
    <property type="evidence" value="ECO:0007669"/>
    <property type="project" value="InterPro"/>
</dbReference>
<reference evidence="13" key="2">
    <citation type="submission" date="2020-05" db="UniProtKB">
        <authorList>
            <consortium name="EnsemblMetazoa"/>
        </authorList>
    </citation>
    <scope>IDENTIFICATION</scope>
    <source>
        <strain evidence="13">FAR1</strain>
    </source>
</reference>
<feature type="active site" description="Proton donor" evidence="12">
    <location>
        <position position="143"/>
    </location>
</feature>
<keyword evidence="14" id="KW-1185">Reference proteome</keyword>
<dbReference type="InterPro" id="IPR023214">
    <property type="entry name" value="HAD_sf"/>
</dbReference>
<dbReference type="CDD" id="cd04309">
    <property type="entry name" value="HAD_PSP_eu"/>
    <property type="match status" value="1"/>
</dbReference>
<keyword evidence="9" id="KW-0460">Magnesium</keyword>
<dbReference type="EnsemblMetazoa" id="AFAF002938-RA">
    <property type="protein sequence ID" value="AFAF002938-PA"/>
    <property type="gene ID" value="AFAF002938"/>
</dbReference>
<comment type="similarity">
    <text evidence="3">Belongs to the HAD-like hydrolase superfamily. SerB family.</text>
</comment>